<evidence type="ECO:0000313" key="2">
    <source>
        <dbReference type="Proteomes" id="UP000011115"/>
    </source>
</evidence>
<organism evidence="1 2">
    <name type="scientific">Solanum tuberosum</name>
    <name type="common">Potato</name>
    <dbReference type="NCBI Taxonomy" id="4113"/>
    <lineage>
        <taxon>Eukaryota</taxon>
        <taxon>Viridiplantae</taxon>
        <taxon>Streptophyta</taxon>
        <taxon>Embryophyta</taxon>
        <taxon>Tracheophyta</taxon>
        <taxon>Spermatophyta</taxon>
        <taxon>Magnoliopsida</taxon>
        <taxon>eudicotyledons</taxon>
        <taxon>Gunneridae</taxon>
        <taxon>Pentapetalae</taxon>
        <taxon>asterids</taxon>
        <taxon>lamiids</taxon>
        <taxon>Solanales</taxon>
        <taxon>Solanaceae</taxon>
        <taxon>Solanoideae</taxon>
        <taxon>Solaneae</taxon>
        <taxon>Solanum</taxon>
    </lineage>
</organism>
<sequence length="163" mass="17674">MVSQLVAEEVGKPDLTGRLAQHKCTSEPAKLNELEKQFETEGPIENGRASDHWAYHRVDRRAPGASSSSKLIKITQAMILTMGQLAYSADVRVTRLKISILGMIDSDILAALTPFRTLMLIVNNDTNLRASRTGTKGGVRPFGESPSVLGDAQASAFFVPFCA</sequence>
<dbReference type="InParanoid" id="M1DMK7"/>
<protein>
    <submittedName>
        <fullName evidence="1">Uncharacterized protein</fullName>
    </submittedName>
</protein>
<dbReference type="HOGENOM" id="CLU_1629957_0_0_1"/>
<keyword evidence="2" id="KW-1185">Reference proteome</keyword>
<dbReference type="Gramene" id="PGSC0003DMT400091430">
    <property type="protein sequence ID" value="PGSC0003DMT400091430"/>
    <property type="gene ID" value="PGSC0003DMG400041001"/>
</dbReference>
<proteinExistence type="predicted"/>
<dbReference type="Proteomes" id="UP000011115">
    <property type="component" value="Unassembled WGS sequence"/>
</dbReference>
<accession>M1DMK7</accession>
<reference evidence="1" key="2">
    <citation type="submission" date="2015-06" db="UniProtKB">
        <authorList>
            <consortium name="EnsemblPlants"/>
        </authorList>
    </citation>
    <scope>IDENTIFICATION</scope>
    <source>
        <strain evidence="1">DM1-3 516 R44</strain>
    </source>
</reference>
<dbReference type="PaxDb" id="4113-PGSC0003DMT400091430"/>
<name>M1DMK7_SOLTU</name>
<dbReference type="EnsemblPlants" id="PGSC0003DMT400091430">
    <property type="protein sequence ID" value="PGSC0003DMT400091430"/>
    <property type="gene ID" value="PGSC0003DMG400041001"/>
</dbReference>
<reference evidence="2" key="1">
    <citation type="journal article" date="2011" name="Nature">
        <title>Genome sequence and analysis of the tuber crop potato.</title>
        <authorList>
            <consortium name="The Potato Genome Sequencing Consortium"/>
        </authorList>
    </citation>
    <scope>NUCLEOTIDE SEQUENCE [LARGE SCALE GENOMIC DNA]</scope>
    <source>
        <strain evidence="2">cv. DM1-3 516 R44</strain>
    </source>
</reference>
<dbReference type="AlphaFoldDB" id="M1DMK7"/>
<evidence type="ECO:0000313" key="1">
    <source>
        <dbReference type="EnsemblPlants" id="PGSC0003DMT400091430"/>
    </source>
</evidence>